<keyword evidence="1" id="KW-0472">Membrane</keyword>
<accession>R0KTY1</accession>
<dbReference type="VEuPathDB" id="MicrosporidiaDB:NBO_32g0041"/>
<reference evidence="2 3" key="1">
    <citation type="journal article" date="2013" name="BMC Genomics">
        <title>Comparative genomics of parasitic silkworm microsporidia reveal an association between genome expansion and host adaptation.</title>
        <authorList>
            <person name="Pan G."/>
            <person name="Xu J."/>
            <person name="Li T."/>
            <person name="Xia Q."/>
            <person name="Liu S.L."/>
            <person name="Zhang G."/>
            <person name="Li S."/>
            <person name="Li C."/>
            <person name="Liu H."/>
            <person name="Yang L."/>
            <person name="Liu T."/>
            <person name="Zhang X."/>
            <person name="Wu Z."/>
            <person name="Fan W."/>
            <person name="Dang X."/>
            <person name="Xiang H."/>
            <person name="Tao M."/>
            <person name="Li Y."/>
            <person name="Hu J."/>
            <person name="Li Z."/>
            <person name="Lin L."/>
            <person name="Luo J."/>
            <person name="Geng L."/>
            <person name="Wang L."/>
            <person name="Long M."/>
            <person name="Wan Y."/>
            <person name="He N."/>
            <person name="Zhang Z."/>
            <person name="Lu C."/>
            <person name="Keeling P.J."/>
            <person name="Wang J."/>
            <person name="Xiang Z."/>
            <person name="Zhou Z."/>
        </authorList>
    </citation>
    <scope>NUCLEOTIDE SEQUENCE [LARGE SCALE GENOMIC DNA]</scope>
    <source>
        <strain evidence="3">CQ1 / CVCC 102059</strain>
    </source>
</reference>
<keyword evidence="1" id="KW-0812">Transmembrane</keyword>
<organism evidence="2 3">
    <name type="scientific">Nosema bombycis (strain CQ1 / CVCC 102059)</name>
    <name type="common">Microsporidian parasite</name>
    <name type="synonym">Pebrine of silkworm</name>
    <dbReference type="NCBI Taxonomy" id="578461"/>
    <lineage>
        <taxon>Eukaryota</taxon>
        <taxon>Fungi</taxon>
        <taxon>Fungi incertae sedis</taxon>
        <taxon>Microsporidia</taxon>
        <taxon>Nosematidae</taxon>
        <taxon>Nosema</taxon>
    </lineage>
</organism>
<keyword evidence="3" id="KW-1185">Reference proteome</keyword>
<proteinExistence type="predicted"/>
<feature type="transmembrane region" description="Helical" evidence="1">
    <location>
        <begin position="490"/>
        <end position="512"/>
    </location>
</feature>
<dbReference type="AlphaFoldDB" id="R0KTY1"/>
<keyword evidence="1" id="KW-1133">Transmembrane helix</keyword>
<name>R0KTY1_NOSB1</name>
<evidence type="ECO:0000313" key="2">
    <source>
        <dbReference type="EMBL" id="EOB14266.1"/>
    </source>
</evidence>
<evidence type="ECO:0000256" key="1">
    <source>
        <dbReference type="SAM" id="Phobius"/>
    </source>
</evidence>
<gene>
    <name evidence="2" type="ORF">NBO_32g0041</name>
</gene>
<dbReference type="EMBL" id="KB908940">
    <property type="protein sequence ID" value="EOB14266.1"/>
    <property type="molecule type" value="Genomic_DNA"/>
</dbReference>
<dbReference type="HOGENOM" id="CLU_497046_0_0_1"/>
<dbReference type="Proteomes" id="UP000016927">
    <property type="component" value="Unassembled WGS sequence"/>
</dbReference>
<sequence>MTLRRKIKLCIILNYFKINKKNTPMRIEKYNVLKNNQLNIGENFYNLAHANKTSKISKRSYHESQEKEDDLEEIKDELRNLDVKKYFVTENNDKEEAEVEDEDSIYDDYEHDGLFILDEKDPQFDEKLHDRISNDKSSLMTPETVEKHIKLFLGQSESSKQKARISIKIYKMVWNTVRRTVKVLKTCEIKKLDVYYYEDVFTKKDSLDKPLDLDDPFYPFYIFVKNFVDYEFKKEDFNELSSFNYLSDQPFISFLIDSFKKLTRTYKDSIDKKQKVVIDITNDTKKEITDDQKRFIHNLLFKHIQSIRKMFNFSNCHDSFRSQLIEIDELINQSFEKIDFLNTSQNSNIRILKGKMNDDDIPEINYKPGVIKNKEKCKEMVFKKSTKEVNKEAFDCINLPVKKDKDLFSDDEYESEDYFYDDFEILSEELPVIKDKYNNDKKYNLFSNINSKLRLFGQLKQPVLVENRKRTHLADSNTGMASLDFCNSSYVMISFLFIMLAIYIGFIVNTTIRKRYRKQNRRYLICQDEVELPIEEVINIKEERSGRV</sequence>
<protein>
    <submittedName>
        <fullName evidence="2">Uncharacterized protein</fullName>
    </submittedName>
</protein>
<evidence type="ECO:0000313" key="3">
    <source>
        <dbReference type="Proteomes" id="UP000016927"/>
    </source>
</evidence>